<evidence type="ECO:0000313" key="12">
    <source>
        <dbReference type="Proteomes" id="UP000236379"/>
    </source>
</evidence>
<dbReference type="PRINTS" id="PR00134">
    <property type="entry name" value="GLHYDRLASE10"/>
</dbReference>
<keyword evidence="4" id="KW-0732">Signal</keyword>
<dbReference type="Gene3D" id="3.20.20.80">
    <property type="entry name" value="Glycosidases"/>
    <property type="match status" value="1"/>
</dbReference>
<dbReference type="SUPFAM" id="SSF49785">
    <property type="entry name" value="Galactose-binding domain-like"/>
    <property type="match status" value="1"/>
</dbReference>
<evidence type="ECO:0000313" key="11">
    <source>
        <dbReference type="EMBL" id="PNY79503.1"/>
    </source>
</evidence>
<dbReference type="InterPro" id="IPR044846">
    <property type="entry name" value="GH10"/>
</dbReference>
<dbReference type="PANTHER" id="PTHR31490:SF88">
    <property type="entry name" value="BETA-XYLANASE"/>
    <property type="match status" value="1"/>
</dbReference>
<dbReference type="SUPFAM" id="SSF51445">
    <property type="entry name" value="(Trans)glycosidases"/>
    <property type="match status" value="1"/>
</dbReference>
<dbReference type="SMART" id="SM00633">
    <property type="entry name" value="Glyco_10"/>
    <property type="match status" value="1"/>
</dbReference>
<dbReference type="PROSITE" id="PS51760">
    <property type="entry name" value="GH10_2"/>
    <property type="match status" value="1"/>
</dbReference>
<dbReference type="RefSeq" id="WP_103314017.1">
    <property type="nucleotide sequence ID" value="NZ_PPPD01000003.1"/>
</dbReference>
<keyword evidence="7 9" id="KW-0326">Glycosidase</keyword>
<dbReference type="EMBL" id="PPPD01000003">
    <property type="protein sequence ID" value="PNY79503.1"/>
    <property type="molecule type" value="Genomic_DNA"/>
</dbReference>
<evidence type="ECO:0000259" key="10">
    <source>
        <dbReference type="PROSITE" id="PS51760"/>
    </source>
</evidence>
<dbReference type="InterPro" id="IPR001000">
    <property type="entry name" value="GH10_dom"/>
</dbReference>
<evidence type="ECO:0000256" key="3">
    <source>
        <dbReference type="ARBA" id="ARBA00022651"/>
    </source>
</evidence>
<evidence type="ECO:0000256" key="2">
    <source>
        <dbReference type="ARBA" id="ARBA00007495"/>
    </source>
</evidence>
<evidence type="ECO:0000256" key="1">
    <source>
        <dbReference type="ARBA" id="ARBA00000681"/>
    </source>
</evidence>
<keyword evidence="6 9" id="KW-0119">Carbohydrate metabolism</keyword>
<proteinExistence type="inferred from homology"/>
<comment type="similarity">
    <text evidence="2 9">Belongs to the glycosyl hydrolase 10 (cellulase F) family.</text>
</comment>
<evidence type="ECO:0000256" key="6">
    <source>
        <dbReference type="ARBA" id="ARBA00023277"/>
    </source>
</evidence>
<dbReference type="Pfam" id="PF00331">
    <property type="entry name" value="Glyco_hydro_10"/>
    <property type="match status" value="1"/>
</dbReference>
<dbReference type="Proteomes" id="UP000236379">
    <property type="component" value="Unassembled WGS sequence"/>
</dbReference>
<evidence type="ECO:0000256" key="9">
    <source>
        <dbReference type="RuleBase" id="RU361174"/>
    </source>
</evidence>
<dbReference type="GO" id="GO:0031176">
    <property type="term" value="F:endo-1,4-beta-xylanase activity"/>
    <property type="evidence" value="ECO:0007669"/>
    <property type="project" value="UniProtKB-EC"/>
</dbReference>
<dbReference type="InterPro" id="IPR017853">
    <property type="entry name" value="GH"/>
</dbReference>
<reference evidence="11 12" key="1">
    <citation type="submission" date="2018-01" db="EMBL/GenBank/DDBJ databases">
        <title>Deinococcus koreensis sp. nov., a radiation-resistant bacterium isolated from river water.</title>
        <authorList>
            <person name="Choi A."/>
        </authorList>
    </citation>
    <scope>NUCLEOTIDE SEQUENCE [LARGE SCALE GENOMIC DNA]</scope>
    <source>
        <strain evidence="11 12">SJW1-2</strain>
    </source>
</reference>
<evidence type="ECO:0000256" key="7">
    <source>
        <dbReference type="ARBA" id="ARBA00023295"/>
    </source>
</evidence>
<comment type="caution">
    <text evidence="11">The sequence shown here is derived from an EMBL/GenBank/DDBJ whole genome shotgun (WGS) entry which is preliminary data.</text>
</comment>
<keyword evidence="3" id="KW-0858">Xylan degradation</keyword>
<evidence type="ECO:0000256" key="8">
    <source>
        <dbReference type="ARBA" id="ARBA00023326"/>
    </source>
</evidence>
<accession>A0A2K3USJ5</accession>
<dbReference type="GO" id="GO:0045493">
    <property type="term" value="P:xylan catabolic process"/>
    <property type="evidence" value="ECO:0007669"/>
    <property type="project" value="UniProtKB-KW"/>
</dbReference>
<evidence type="ECO:0000256" key="4">
    <source>
        <dbReference type="ARBA" id="ARBA00022729"/>
    </source>
</evidence>
<dbReference type="AlphaFoldDB" id="A0A2K3USJ5"/>
<dbReference type="PANTHER" id="PTHR31490">
    <property type="entry name" value="GLYCOSYL HYDROLASE"/>
    <property type="match status" value="1"/>
</dbReference>
<evidence type="ECO:0000256" key="5">
    <source>
        <dbReference type="ARBA" id="ARBA00022801"/>
    </source>
</evidence>
<dbReference type="Gene3D" id="2.60.120.260">
    <property type="entry name" value="Galactose-binding domain-like"/>
    <property type="match status" value="1"/>
</dbReference>
<dbReference type="InterPro" id="IPR008979">
    <property type="entry name" value="Galactose-bd-like_sf"/>
</dbReference>
<keyword evidence="8 9" id="KW-0624">Polysaccharide degradation</keyword>
<organism evidence="11 12">
    <name type="scientific">Deinococcus koreensis</name>
    <dbReference type="NCBI Taxonomy" id="2054903"/>
    <lineage>
        <taxon>Bacteria</taxon>
        <taxon>Thermotogati</taxon>
        <taxon>Deinococcota</taxon>
        <taxon>Deinococci</taxon>
        <taxon>Deinococcales</taxon>
        <taxon>Deinococcaceae</taxon>
        <taxon>Deinococcus</taxon>
    </lineage>
</organism>
<name>A0A2K3USJ5_9DEIO</name>
<dbReference type="OrthoDB" id="9809277at2"/>
<comment type="catalytic activity">
    <reaction evidence="1 9">
        <text>Endohydrolysis of (1-&gt;4)-beta-D-xylosidic linkages in xylans.</text>
        <dbReference type="EC" id="3.2.1.8"/>
    </reaction>
</comment>
<keyword evidence="12" id="KW-1185">Reference proteome</keyword>
<protein>
    <recommendedName>
        <fullName evidence="9">Beta-xylanase</fullName>
        <ecNumber evidence="9">3.2.1.8</ecNumber>
    </recommendedName>
</protein>
<feature type="domain" description="GH10" evidence="10">
    <location>
        <begin position="259"/>
        <end position="547"/>
    </location>
</feature>
<keyword evidence="5 9" id="KW-0378">Hydrolase</keyword>
<dbReference type="EC" id="3.2.1.8" evidence="9"/>
<gene>
    <name evidence="11" type="ORF">CVO96_18910</name>
</gene>
<sequence>MVTLSLLAPGSLAACSGPAADAPTAQSGAIGAEAAASIPAGGTDVLGADPAAAFARDSGPSLKIETVTVQGPGFTQARRITGTGPFATPYDEQLSATSRTPIAQDDVLLVQFWARSTSSAPARTEFVFEQAGEGYQKSVSVALSLTSQWTLYSVPFKAALAYPAGGGAARFRLGYPNQSFEVGGIVLKNYAKGQTVGALPFAGFSYAGREPDAPWRAAAAARIEKLRKADLQVRVQDATGAPIAGATVKLEMRRHAFPFGSEVAVERLFENSPDGQKYQQLIPTLFNRVVLGNALKWPVWEGGWPGSQRPDALKALQFFKAKGIPVRGHNLLWPCAEDYCLPTDVPPLFSNPAALRARIDQHFIDILGATKGQIVEWDVINEPSANKRLSQVLGEDEMAAQLRRAKQLDPAARMFINDYGNLGEGDLDVEFTRILKRMQALGAPLEGIGLQGHFGYQLTPPDELYRRLGEFGALGLPLAITEFDVNVPGEALQADYLRDFLTVAFSTPQVSSFMMWGFWEGQHWLPQAALYRQDWSIKPSGQAFKDLVFKRWWTNASGTSDAAGQYRTRGFLGDYRLTVTARGRTTTQAISLKKGMAPVIVRR</sequence>